<dbReference type="AlphaFoldDB" id="A0A1I3S2G8"/>
<reference evidence="3 4" key="1">
    <citation type="submission" date="2016-10" db="EMBL/GenBank/DDBJ databases">
        <authorList>
            <person name="de Groot N.N."/>
        </authorList>
    </citation>
    <scope>NUCLEOTIDE SEQUENCE [LARGE SCALE GENOMIC DNA]</scope>
    <source>
        <strain evidence="3 4">CGMCC 1.8891</strain>
    </source>
</reference>
<evidence type="ECO:0000256" key="1">
    <source>
        <dbReference type="SAM" id="MobiDB-lite"/>
    </source>
</evidence>
<name>A0A1I3S2G8_9RHOB</name>
<gene>
    <name evidence="3" type="ORF">SAMN04488138_10610</name>
</gene>
<dbReference type="EMBL" id="FORY01000006">
    <property type="protein sequence ID" value="SFJ52808.1"/>
    <property type="molecule type" value="Genomic_DNA"/>
</dbReference>
<feature type="compositionally biased region" description="Basic and acidic residues" evidence="1">
    <location>
        <begin position="85"/>
        <end position="97"/>
    </location>
</feature>
<protein>
    <submittedName>
        <fullName evidence="3">Uncharacterized protein</fullName>
    </submittedName>
</protein>
<keyword evidence="2" id="KW-0472">Membrane</keyword>
<evidence type="ECO:0000313" key="3">
    <source>
        <dbReference type="EMBL" id="SFJ52808.1"/>
    </source>
</evidence>
<accession>A0A1I3S2G8</accession>
<feature type="region of interest" description="Disordered" evidence="1">
    <location>
        <begin position="61"/>
        <end position="112"/>
    </location>
</feature>
<organism evidence="3 4">
    <name type="scientific">Celeribacter halophilus</name>
    <dbReference type="NCBI Taxonomy" id="576117"/>
    <lineage>
        <taxon>Bacteria</taxon>
        <taxon>Pseudomonadati</taxon>
        <taxon>Pseudomonadota</taxon>
        <taxon>Alphaproteobacteria</taxon>
        <taxon>Rhodobacterales</taxon>
        <taxon>Roseobacteraceae</taxon>
        <taxon>Celeribacter</taxon>
    </lineage>
</organism>
<sequence>MLIGLLVISTLAAIAATVLGFSMGFPTWSGLIIFSCIGTATFLISAIVIYVRLNAKHRAQITRKSDQRKTRTGAIGKGHQRQHHGHFDQNANHRGECRTGIQTKEADGHGNG</sequence>
<keyword evidence="2" id="KW-0812">Transmembrane</keyword>
<evidence type="ECO:0000313" key="4">
    <source>
        <dbReference type="Proteomes" id="UP000183299"/>
    </source>
</evidence>
<keyword evidence="2" id="KW-1133">Transmembrane helix</keyword>
<proteinExistence type="predicted"/>
<dbReference type="Proteomes" id="UP000183299">
    <property type="component" value="Unassembled WGS sequence"/>
</dbReference>
<keyword evidence="4" id="KW-1185">Reference proteome</keyword>
<feature type="transmembrane region" description="Helical" evidence="2">
    <location>
        <begin position="30"/>
        <end position="53"/>
    </location>
</feature>
<evidence type="ECO:0000256" key="2">
    <source>
        <dbReference type="SAM" id="Phobius"/>
    </source>
</evidence>